<accession>A0A2P2NXE9</accession>
<organism evidence="1">
    <name type="scientific">Rhizophora mucronata</name>
    <name type="common">Asiatic mangrove</name>
    <dbReference type="NCBI Taxonomy" id="61149"/>
    <lineage>
        <taxon>Eukaryota</taxon>
        <taxon>Viridiplantae</taxon>
        <taxon>Streptophyta</taxon>
        <taxon>Embryophyta</taxon>
        <taxon>Tracheophyta</taxon>
        <taxon>Spermatophyta</taxon>
        <taxon>Magnoliopsida</taxon>
        <taxon>eudicotyledons</taxon>
        <taxon>Gunneridae</taxon>
        <taxon>Pentapetalae</taxon>
        <taxon>rosids</taxon>
        <taxon>fabids</taxon>
        <taxon>Malpighiales</taxon>
        <taxon>Rhizophoraceae</taxon>
        <taxon>Rhizophora</taxon>
    </lineage>
</organism>
<protein>
    <submittedName>
        <fullName evidence="1">Uncharacterized protein</fullName>
    </submittedName>
</protein>
<dbReference type="EMBL" id="GGEC01066640">
    <property type="protein sequence ID" value="MBX47124.1"/>
    <property type="molecule type" value="Transcribed_RNA"/>
</dbReference>
<name>A0A2P2NXE9_RHIMU</name>
<sequence length="13" mass="1556">MYLDKNYLPNTAI</sequence>
<proteinExistence type="predicted"/>
<evidence type="ECO:0000313" key="1">
    <source>
        <dbReference type="EMBL" id="MBX47124.1"/>
    </source>
</evidence>
<reference evidence="1" key="1">
    <citation type="submission" date="2018-02" db="EMBL/GenBank/DDBJ databases">
        <title>Rhizophora mucronata_Transcriptome.</title>
        <authorList>
            <person name="Meera S.P."/>
            <person name="Sreeshan A."/>
            <person name="Augustine A."/>
        </authorList>
    </citation>
    <scope>NUCLEOTIDE SEQUENCE</scope>
    <source>
        <tissue evidence="1">Leaf</tissue>
    </source>
</reference>